<dbReference type="EMBL" id="FQTV01000007">
    <property type="protein sequence ID" value="SHF35560.1"/>
    <property type="molecule type" value="Genomic_DNA"/>
</dbReference>
<dbReference type="PANTHER" id="PTHR34071">
    <property type="entry name" value="5-NITROIMIDAZOLE ANTIBIOTICS RESISTANCE PROTEIN, NIMA-FAMILY-RELATED PROTEIN-RELATED"/>
    <property type="match status" value="1"/>
</dbReference>
<dbReference type="Pfam" id="PF12900">
    <property type="entry name" value="Pyridox_ox_2"/>
    <property type="match status" value="1"/>
</dbReference>
<accession>A0A1M5AZD1</accession>
<name>A0A1M5AZD1_9BACE</name>
<dbReference type="AlphaFoldDB" id="A0A1M5AZD1"/>
<evidence type="ECO:0000313" key="2">
    <source>
        <dbReference type="Proteomes" id="UP000184509"/>
    </source>
</evidence>
<keyword evidence="2" id="KW-1185">Reference proteome</keyword>
<dbReference type="InterPro" id="IPR024747">
    <property type="entry name" value="Pyridox_Oxase-rel"/>
</dbReference>
<dbReference type="PANTHER" id="PTHR34071:SF2">
    <property type="entry name" value="FLAVIN-NUCLEOTIDE-BINDING PROTEIN"/>
    <property type="match status" value="1"/>
</dbReference>
<dbReference type="InterPro" id="IPR012349">
    <property type="entry name" value="Split_barrel_FMN-bd"/>
</dbReference>
<organism evidence="1 2">
    <name type="scientific">Bacteroides luti</name>
    <dbReference type="NCBI Taxonomy" id="1297750"/>
    <lineage>
        <taxon>Bacteria</taxon>
        <taxon>Pseudomonadati</taxon>
        <taxon>Bacteroidota</taxon>
        <taxon>Bacteroidia</taxon>
        <taxon>Bacteroidales</taxon>
        <taxon>Bacteroidaceae</taxon>
        <taxon>Bacteroides</taxon>
    </lineage>
</organism>
<protein>
    <recommendedName>
        <fullName evidence="3">Nitroimidazol reductase NimA, pyridoxamine 5'-phosphate oxidase superfamily</fullName>
    </recommendedName>
</protein>
<proteinExistence type="predicted"/>
<evidence type="ECO:0008006" key="3">
    <source>
        <dbReference type="Google" id="ProtNLM"/>
    </source>
</evidence>
<evidence type="ECO:0000313" key="1">
    <source>
        <dbReference type="EMBL" id="SHF35560.1"/>
    </source>
</evidence>
<dbReference type="RefSeq" id="WP_073401193.1">
    <property type="nucleotide sequence ID" value="NZ_FQTV01000007.1"/>
</dbReference>
<sequence length="161" mass="18646">MGKYHMSNRPNREIKSEEQIIELLEKGKYVTISLCKDSQPYIVTLSYGYDKDTNSLYMHCAKNGLKLDFIRANAKACDTVIEDGGYIYNECGHWYKSLVLWGEISILTNTDEKRKGMEIILNHLETDNDFIKKKLDSDIKLYQDLVVLKYVINEIHGKSGR</sequence>
<dbReference type="Gene3D" id="2.30.110.10">
    <property type="entry name" value="Electron Transport, Fmn-binding Protein, Chain A"/>
    <property type="match status" value="1"/>
</dbReference>
<reference evidence="2" key="1">
    <citation type="submission" date="2016-11" db="EMBL/GenBank/DDBJ databases">
        <authorList>
            <person name="Varghese N."/>
            <person name="Submissions S."/>
        </authorList>
    </citation>
    <scope>NUCLEOTIDE SEQUENCE [LARGE SCALE GENOMIC DNA]</scope>
    <source>
        <strain evidence="2">DSM 26991</strain>
    </source>
</reference>
<gene>
    <name evidence="1" type="ORF">SAMN05444405_107144</name>
</gene>
<dbReference type="OrthoDB" id="9794935at2"/>
<dbReference type="SUPFAM" id="SSF50475">
    <property type="entry name" value="FMN-binding split barrel"/>
    <property type="match status" value="1"/>
</dbReference>
<dbReference type="Proteomes" id="UP000184509">
    <property type="component" value="Unassembled WGS sequence"/>
</dbReference>
<dbReference type="STRING" id="1297750.SAMN05444405_107144"/>